<keyword evidence="2" id="KW-0808">Transferase</keyword>
<dbReference type="GO" id="GO:0016757">
    <property type="term" value="F:glycosyltransferase activity"/>
    <property type="evidence" value="ECO:0007669"/>
    <property type="project" value="UniProtKB-ARBA"/>
</dbReference>
<dbReference type="Proteomes" id="UP001144323">
    <property type="component" value="Unassembled WGS sequence"/>
</dbReference>
<dbReference type="EMBL" id="BSEC01000001">
    <property type="protein sequence ID" value="GLI93700.1"/>
    <property type="molecule type" value="Genomic_DNA"/>
</dbReference>
<evidence type="ECO:0000313" key="3">
    <source>
        <dbReference type="Proteomes" id="UP001144323"/>
    </source>
</evidence>
<dbReference type="RefSeq" id="WP_281803669.1">
    <property type="nucleotide sequence ID" value="NZ_BSEC01000001.1"/>
</dbReference>
<sequence length="392" mass="42065">MTAAGDQTAIAAAAERPLRILHVMRAPVGGLFRHVADLARAQARAGHRVGIVADSSTGGAAAARLLDALSPDLALGVTRLPMRRLPNPDDLRIAWRIARLTQRLSPDILHGHGAKGGLYARLPALLPGFPAPAGPLARIYTPHGGSLHFRPDTMFGAIFFAAERIMARVTDFIPFESDYARRRFCDVIATPPARACVIHNGLLPEEFAPIAPAPDAADFVFIGEMRVAKGVEDLLRAFATLPAEPRLALVGSGSDEAAFRALSMQLDLSDRVHFLPRMPTREALRRGRILVTPSRAESLPYIVIEAMAARRPIVATAIGGVPEIFGREAHRLPPPGDPPALARAMQEARDMEESALNALLDDLAAQAQEKFTVEQMTAGILRGYCAALAARG</sequence>
<evidence type="ECO:0000259" key="1">
    <source>
        <dbReference type="Pfam" id="PF13439"/>
    </source>
</evidence>
<dbReference type="InterPro" id="IPR028098">
    <property type="entry name" value="Glyco_trans_4-like_N"/>
</dbReference>
<proteinExistence type="predicted"/>
<dbReference type="SUPFAM" id="SSF53756">
    <property type="entry name" value="UDP-Glycosyltransferase/glycogen phosphorylase"/>
    <property type="match status" value="1"/>
</dbReference>
<gene>
    <name evidence="2" type="ORF">LMG27198_26920</name>
</gene>
<dbReference type="Pfam" id="PF13692">
    <property type="entry name" value="Glyco_trans_1_4"/>
    <property type="match status" value="1"/>
</dbReference>
<dbReference type="PANTHER" id="PTHR12526:SF636">
    <property type="entry name" value="BLL3647 PROTEIN"/>
    <property type="match status" value="1"/>
</dbReference>
<organism evidence="2 3">
    <name type="scientific">Methylocystis echinoides</name>
    <dbReference type="NCBI Taxonomy" id="29468"/>
    <lineage>
        <taxon>Bacteria</taxon>
        <taxon>Pseudomonadati</taxon>
        <taxon>Pseudomonadota</taxon>
        <taxon>Alphaproteobacteria</taxon>
        <taxon>Hyphomicrobiales</taxon>
        <taxon>Methylocystaceae</taxon>
        <taxon>Methylocystis</taxon>
    </lineage>
</organism>
<dbReference type="Gene3D" id="3.40.50.2000">
    <property type="entry name" value="Glycogen Phosphorylase B"/>
    <property type="match status" value="2"/>
</dbReference>
<comment type="caution">
    <text evidence="2">The sequence shown here is derived from an EMBL/GenBank/DDBJ whole genome shotgun (WGS) entry which is preliminary data.</text>
</comment>
<protein>
    <submittedName>
        <fullName evidence="2">Transferase</fullName>
    </submittedName>
</protein>
<accession>A0A9W6GVL4</accession>
<dbReference type="CDD" id="cd03801">
    <property type="entry name" value="GT4_PimA-like"/>
    <property type="match status" value="1"/>
</dbReference>
<evidence type="ECO:0000313" key="2">
    <source>
        <dbReference type="EMBL" id="GLI93700.1"/>
    </source>
</evidence>
<dbReference type="PANTHER" id="PTHR12526">
    <property type="entry name" value="GLYCOSYLTRANSFERASE"/>
    <property type="match status" value="1"/>
</dbReference>
<reference evidence="2" key="1">
    <citation type="journal article" date="2023" name="Int. J. Syst. Evol. Microbiol.">
        <title>Methylocystis iwaonis sp. nov., a type II methane-oxidizing bacterium from surface soil of a rice paddy field in Japan, and emended description of the genus Methylocystis (ex Whittenbury et al. 1970) Bowman et al. 1993.</title>
        <authorList>
            <person name="Kaise H."/>
            <person name="Sawadogo J.B."/>
            <person name="Alam M.S."/>
            <person name="Ueno C."/>
            <person name="Dianou D."/>
            <person name="Shinjo R."/>
            <person name="Asakawa S."/>
        </authorList>
    </citation>
    <scope>NUCLEOTIDE SEQUENCE</scope>
    <source>
        <strain evidence="2">LMG27198</strain>
    </source>
</reference>
<feature type="domain" description="Glycosyltransferase subfamily 4-like N-terminal" evidence="1">
    <location>
        <begin position="28"/>
        <end position="202"/>
    </location>
</feature>
<name>A0A9W6GVL4_9HYPH</name>
<keyword evidence="3" id="KW-1185">Reference proteome</keyword>
<dbReference type="AlphaFoldDB" id="A0A9W6GVL4"/>
<dbReference type="Pfam" id="PF13439">
    <property type="entry name" value="Glyco_transf_4"/>
    <property type="match status" value="1"/>
</dbReference>